<accession>A0AAE3XJY2</accession>
<sequence length="138" mass="15491">MKIGENIKAFLAYSILFMLISHHAIPHLHHIESSNPCPVHLNADHDGHHSIDNGGVLAKLIFSQHHVCHSHDIPLQKVSDKQDVVKKVQAVKGHISNPVLYEAYISESDDSDPEYRPTDLYSFFYLTHSPLRGPPSLS</sequence>
<dbReference type="RefSeq" id="WP_309937756.1">
    <property type="nucleotide sequence ID" value="NZ_AP025305.1"/>
</dbReference>
<evidence type="ECO:0000313" key="2">
    <source>
        <dbReference type="Proteomes" id="UP001185092"/>
    </source>
</evidence>
<evidence type="ECO:0000313" key="1">
    <source>
        <dbReference type="EMBL" id="MDR6238277.1"/>
    </source>
</evidence>
<name>A0AAE3XJY2_9BACT</name>
<keyword evidence="2" id="KW-1185">Reference proteome</keyword>
<reference evidence="1" key="1">
    <citation type="submission" date="2023-07" db="EMBL/GenBank/DDBJ databases">
        <title>Genomic Encyclopedia of Type Strains, Phase IV (KMG-IV): sequencing the most valuable type-strain genomes for metagenomic binning, comparative biology and taxonomic classification.</title>
        <authorList>
            <person name="Goeker M."/>
        </authorList>
    </citation>
    <scope>NUCLEOTIDE SEQUENCE</scope>
    <source>
        <strain evidence="1">DSM 26174</strain>
    </source>
</reference>
<gene>
    <name evidence="1" type="ORF">HNQ88_001253</name>
</gene>
<dbReference type="EMBL" id="JAVDQD010000001">
    <property type="protein sequence ID" value="MDR6238277.1"/>
    <property type="molecule type" value="Genomic_DNA"/>
</dbReference>
<organism evidence="1 2">
    <name type="scientific">Aureibacter tunicatorum</name>
    <dbReference type="NCBI Taxonomy" id="866807"/>
    <lineage>
        <taxon>Bacteria</taxon>
        <taxon>Pseudomonadati</taxon>
        <taxon>Bacteroidota</taxon>
        <taxon>Cytophagia</taxon>
        <taxon>Cytophagales</taxon>
        <taxon>Persicobacteraceae</taxon>
        <taxon>Aureibacter</taxon>
    </lineage>
</organism>
<protein>
    <submittedName>
        <fullName evidence="1">Uncharacterized protein</fullName>
    </submittedName>
</protein>
<proteinExistence type="predicted"/>
<dbReference type="AlphaFoldDB" id="A0AAE3XJY2"/>
<dbReference type="Proteomes" id="UP001185092">
    <property type="component" value="Unassembled WGS sequence"/>
</dbReference>
<comment type="caution">
    <text evidence="1">The sequence shown here is derived from an EMBL/GenBank/DDBJ whole genome shotgun (WGS) entry which is preliminary data.</text>
</comment>